<dbReference type="STRING" id="546871.SAMN04488543_1596"/>
<dbReference type="RefSeq" id="WP_231930431.1">
    <property type="nucleotide sequence ID" value="NZ_LT629749.1"/>
</dbReference>
<dbReference type="AlphaFoldDB" id="A0A1H1RMI4"/>
<organism evidence="1 2">
    <name type="scientific">Friedmanniella luteola</name>
    <dbReference type="NCBI Taxonomy" id="546871"/>
    <lineage>
        <taxon>Bacteria</taxon>
        <taxon>Bacillati</taxon>
        <taxon>Actinomycetota</taxon>
        <taxon>Actinomycetes</taxon>
        <taxon>Propionibacteriales</taxon>
        <taxon>Nocardioidaceae</taxon>
        <taxon>Friedmanniella</taxon>
    </lineage>
</organism>
<dbReference type="EMBL" id="LT629749">
    <property type="protein sequence ID" value="SDS36843.1"/>
    <property type="molecule type" value="Genomic_DNA"/>
</dbReference>
<name>A0A1H1RMI4_9ACTN</name>
<accession>A0A1H1RMI4</accession>
<gene>
    <name evidence="1" type="ORF">SAMN04488543_1596</name>
</gene>
<sequence>MRSIKALVEGYDADPAEVRARFPLHAAELWLWFAEAGPPEYLHQLTEKLTRWPD</sequence>
<reference evidence="1 2" key="1">
    <citation type="submission" date="2016-10" db="EMBL/GenBank/DDBJ databases">
        <authorList>
            <person name="de Groot N.N."/>
        </authorList>
    </citation>
    <scope>NUCLEOTIDE SEQUENCE [LARGE SCALE GENOMIC DNA]</scope>
    <source>
        <strain evidence="1 2">DSM 21741</strain>
    </source>
</reference>
<evidence type="ECO:0000313" key="1">
    <source>
        <dbReference type="EMBL" id="SDS36843.1"/>
    </source>
</evidence>
<evidence type="ECO:0000313" key="2">
    <source>
        <dbReference type="Proteomes" id="UP000199092"/>
    </source>
</evidence>
<protein>
    <submittedName>
        <fullName evidence="1">Uncharacterized protein</fullName>
    </submittedName>
</protein>
<dbReference type="Proteomes" id="UP000199092">
    <property type="component" value="Chromosome I"/>
</dbReference>
<proteinExistence type="predicted"/>
<keyword evidence="2" id="KW-1185">Reference proteome</keyword>